<reference evidence="3" key="2">
    <citation type="journal article" date="2017" name="Nat. Plants">
        <title>The Aegilops tauschii genome reveals multiple impacts of transposons.</title>
        <authorList>
            <person name="Zhao G."/>
            <person name="Zou C."/>
            <person name="Li K."/>
            <person name="Wang K."/>
            <person name="Li T."/>
            <person name="Gao L."/>
            <person name="Zhang X."/>
            <person name="Wang H."/>
            <person name="Yang Z."/>
            <person name="Liu X."/>
            <person name="Jiang W."/>
            <person name="Mao L."/>
            <person name="Kong X."/>
            <person name="Jiao Y."/>
            <person name="Jia J."/>
        </authorList>
    </citation>
    <scope>NUCLEOTIDE SEQUENCE [LARGE SCALE GENOMIC DNA]</scope>
    <source>
        <strain evidence="3">cv. AL8/78</strain>
    </source>
</reference>
<accession>A0A453A219</accession>
<evidence type="ECO:0000313" key="3">
    <source>
        <dbReference type="Proteomes" id="UP000015105"/>
    </source>
</evidence>
<dbReference type="GO" id="GO:0031969">
    <property type="term" value="C:chloroplast membrane"/>
    <property type="evidence" value="ECO:0007669"/>
    <property type="project" value="TreeGrafter"/>
</dbReference>
<dbReference type="Gramene" id="AET1Gv21012200.4">
    <property type="protein sequence ID" value="AET1Gv21012200.4"/>
    <property type="gene ID" value="AET1Gv21012200"/>
</dbReference>
<proteinExistence type="predicted"/>
<feature type="compositionally biased region" description="Low complexity" evidence="1">
    <location>
        <begin position="1"/>
        <end position="12"/>
    </location>
</feature>
<organism evidence="2 3">
    <name type="scientific">Aegilops tauschii subsp. strangulata</name>
    <name type="common">Goatgrass</name>
    <dbReference type="NCBI Taxonomy" id="200361"/>
    <lineage>
        <taxon>Eukaryota</taxon>
        <taxon>Viridiplantae</taxon>
        <taxon>Streptophyta</taxon>
        <taxon>Embryophyta</taxon>
        <taxon>Tracheophyta</taxon>
        <taxon>Spermatophyta</taxon>
        <taxon>Magnoliopsida</taxon>
        <taxon>Liliopsida</taxon>
        <taxon>Poales</taxon>
        <taxon>Poaceae</taxon>
        <taxon>BOP clade</taxon>
        <taxon>Pooideae</taxon>
        <taxon>Triticodae</taxon>
        <taxon>Triticeae</taxon>
        <taxon>Triticinae</taxon>
        <taxon>Aegilops</taxon>
    </lineage>
</organism>
<reference evidence="2" key="4">
    <citation type="submission" date="2019-03" db="UniProtKB">
        <authorList>
            <consortium name="EnsemblPlants"/>
        </authorList>
    </citation>
    <scope>IDENTIFICATION</scope>
</reference>
<keyword evidence="3" id="KW-1185">Reference proteome</keyword>
<feature type="compositionally biased region" description="Basic residues" evidence="1">
    <location>
        <begin position="13"/>
        <end position="50"/>
    </location>
</feature>
<dbReference type="EnsemblPlants" id="AET1Gv21012200.3">
    <property type="protein sequence ID" value="AET1Gv21012200.3"/>
    <property type="gene ID" value="AET1Gv21012200"/>
</dbReference>
<sequence length="157" mass="17778">SRTHASPPSCSPLRRRRLRLPSRRRPRLPSRRRPRLPSRRRPRFPSRRRLVSSSPPSRWSTATPGEREQPERNGHGPLPRRRRRQRLPPLEAPCLAGLAAMLADDSSPAPFEMTVVAMLKLLGVTEGTSFNWILRAKKAVAASCKDDPDAVAQNWSL</sequence>
<dbReference type="InterPro" id="IPR021788">
    <property type="entry name" value="CPP1-like"/>
</dbReference>
<name>A0A453A219_AEGTS</name>
<dbReference type="Gramene" id="AET1Gv21012200.3">
    <property type="protein sequence ID" value="AET1Gv21012200.3"/>
    <property type="gene ID" value="AET1Gv21012200"/>
</dbReference>
<reference evidence="3" key="1">
    <citation type="journal article" date="2014" name="Science">
        <title>Ancient hybridizations among the ancestral genomes of bread wheat.</title>
        <authorList>
            <consortium name="International Wheat Genome Sequencing Consortium,"/>
            <person name="Marcussen T."/>
            <person name="Sandve S.R."/>
            <person name="Heier L."/>
            <person name="Spannagl M."/>
            <person name="Pfeifer M."/>
            <person name="Jakobsen K.S."/>
            <person name="Wulff B.B."/>
            <person name="Steuernagel B."/>
            <person name="Mayer K.F."/>
            <person name="Olsen O.A."/>
        </authorList>
    </citation>
    <scope>NUCLEOTIDE SEQUENCE [LARGE SCALE GENOMIC DNA]</scope>
    <source>
        <strain evidence="3">cv. AL8/78</strain>
    </source>
</reference>
<reference evidence="2" key="3">
    <citation type="journal article" date="2017" name="Nature">
        <title>Genome sequence of the progenitor of the wheat D genome Aegilops tauschii.</title>
        <authorList>
            <person name="Luo M.C."/>
            <person name="Gu Y.Q."/>
            <person name="Puiu D."/>
            <person name="Wang H."/>
            <person name="Twardziok S.O."/>
            <person name="Deal K.R."/>
            <person name="Huo N."/>
            <person name="Zhu T."/>
            <person name="Wang L."/>
            <person name="Wang Y."/>
            <person name="McGuire P.E."/>
            <person name="Liu S."/>
            <person name="Long H."/>
            <person name="Ramasamy R.K."/>
            <person name="Rodriguez J.C."/>
            <person name="Van S.L."/>
            <person name="Yuan L."/>
            <person name="Wang Z."/>
            <person name="Xia Z."/>
            <person name="Xiao L."/>
            <person name="Anderson O.D."/>
            <person name="Ouyang S."/>
            <person name="Liang Y."/>
            <person name="Zimin A.V."/>
            <person name="Pertea G."/>
            <person name="Qi P."/>
            <person name="Bennetzen J.L."/>
            <person name="Dai X."/>
            <person name="Dawson M.W."/>
            <person name="Muller H.G."/>
            <person name="Kugler K."/>
            <person name="Rivarola-Duarte L."/>
            <person name="Spannagl M."/>
            <person name="Mayer K.F.X."/>
            <person name="Lu F.H."/>
            <person name="Bevan M.W."/>
            <person name="Leroy P."/>
            <person name="Li P."/>
            <person name="You F.M."/>
            <person name="Sun Q."/>
            <person name="Liu Z."/>
            <person name="Lyons E."/>
            <person name="Wicker T."/>
            <person name="Salzberg S.L."/>
            <person name="Devos K.M."/>
            <person name="Dvorak J."/>
        </authorList>
    </citation>
    <scope>NUCLEOTIDE SEQUENCE [LARGE SCALE GENOMIC DNA]</scope>
    <source>
        <strain evidence="2">cv. AL8/78</strain>
    </source>
</reference>
<dbReference type="STRING" id="200361.A0A453A219"/>
<feature type="region of interest" description="Disordered" evidence="1">
    <location>
        <begin position="1"/>
        <end position="89"/>
    </location>
</feature>
<dbReference type="EnsemblPlants" id="AET1Gv21012200.2">
    <property type="protein sequence ID" value="AET1Gv21012200.2"/>
    <property type="gene ID" value="AET1Gv21012200"/>
</dbReference>
<protein>
    <submittedName>
        <fullName evidence="2">Uncharacterized protein</fullName>
    </submittedName>
</protein>
<dbReference type="Proteomes" id="UP000015105">
    <property type="component" value="Chromosome 1D"/>
</dbReference>
<dbReference type="PANTHER" id="PTHR33372:SF10">
    <property type="entry name" value="OS03G0137300 PROTEIN"/>
    <property type="match status" value="1"/>
</dbReference>
<dbReference type="Gramene" id="AET1Gv21012200.2">
    <property type="protein sequence ID" value="AET1Gv21012200.2"/>
    <property type="gene ID" value="AET1Gv21012200"/>
</dbReference>
<reference evidence="2" key="5">
    <citation type="journal article" date="2021" name="G3 (Bethesda)">
        <title>Aegilops tauschii genome assembly Aet v5.0 features greater sequence contiguity and improved annotation.</title>
        <authorList>
            <person name="Wang L."/>
            <person name="Zhu T."/>
            <person name="Rodriguez J.C."/>
            <person name="Deal K.R."/>
            <person name="Dubcovsky J."/>
            <person name="McGuire P.E."/>
            <person name="Lux T."/>
            <person name="Spannagl M."/>
            <person name="Mayer K.F.X."/>
            <person name="Baldrich P."/>
            <person name="Meyers B.C."/>
            <person name="Huo N."/>
            <person name="Gu Y.Q."/>
            <person name="Zhou H."/>
            <person name="Devos K.M."/>
            <person name="Bennetzen J.L."/>
            <person name="Unver T."/>
            <person name="Budak H."/>
            <person name="Gulick P.J."/>
            <person name="Galiba G."/>
            <person name="Kalapos B."/>
            <person name="Nelson D.R."/>
            <person name="Li P."/>
            <person name="You F.M."/>
            <person name="Luo M.C."/>
            <person name="Dvorak J."/>
        </authorList>
    </citation>
    <scope>NUCLEOTIDE SEQUENCE [LARGE SCALE GENOMIC DNA]</scope>
    <source>
        <strain evidence="2">cv. AL8/78</strain>
    </source>
</reference>
<dbReference type="EnsemblPlants" id="AET1Gv21012200.4">
    <property type="protein sequence ID" value="AET1Gv21012200.4"/>
    <property type="gene ID" value="AET1Gv21012200"/>
</dbReference>
<dbReference type="AlphaFoldDB" id="A0A453A219"/>
<dbReference type="PANTHER" id="PTHR33372">
    <property type="match status" value="1"/>
</dbReference>
<evidence type="ECO:0000256" key="1">
    <source>
        <dbReference type="SAM" id="MobiDB-lite"/>
    </source>
</evidence>
<evidence type="ECO:0000313" key="2">
    <source>
        <dbReference type="EnsemblPlants" id="AET1Gv21012200.3"/>
    </source>
</evidence>
<feature type="compositionally biased region" description="Basic and acidic residues" evidence="1">
    <location>
        <begin position="65"/>
        <end position="74"/>
    </location>
</feature>